<evidence type="ECO:0000256" key="6">
    <source>
        <dbReference type="SAM" id="MobiDB-lite"/>
    </source>
</evidence>
<evidence type="ECO:0000256" key="4">
    <source>
        <dbReference type="ARBA" id="ARBA00022989"/>
    </source>
</evidence>
<feature type="transmembrane region" description="Helical" evidence="7">
    <location>
        <begin position="387"/>
        <end position="407"/>
    </location>
</feature>
<evidence type="ECO:0000256" key="5">
    <source>
        <dbReference type="ARBA" id="ARBA00023136"/>
    </source>
</evidence>
<comment type="subcellular location">
    <subcellularLocation>
        <location evidence="1">Membrane</location>
        <topology evidence="1">Multi-pass membrane protein</topology>
    </subcellularLocation>
</comment>
<dbReference type="InterPro" id="IPR020846">
    <property type="entry name" value="MFS_dom"/>
</dbReference>
<feature type="transmembrane region" description="Helical" evidence="7">
    <location>
        <begin position="321"/>
        <end position="342"/>
    </location>
</feature>
<keyword evidence="2" id="KW-0813">Transport</keyword>
<keyword evidence="3 7" id="KW-0812">Transmembrane</keyword>
<feature type="transmembrane region" description="Helical" evidence="7">
    <location>
        <begin position="413"/>
        <end position="439"/>
    </location>
</feature>
<organism evidence="9 10">
    <name type="scientific">Lichtheimia corymbifera JMRC:FSU:9682</name>
    <dbReference type="NCBI Taxonomy" id="1263082"/>
    <lineage>
        <taxon>Eukaryota</taxon>
        <taxon>Fungi</taxon>
        <taxon>Fungi incertae sedis</taxon>
        <taxon>Mucoromycota</taxon>
        <taxon>Mucoromycotina</taxon>
        <taxon>Mucoromycetes</taxon>
        <taxon>Mucorales</taxon>
        <taxon>Lichtheimiaceae</taxon>
        <taxon>Lichtheimia</taxon>
    </lineage>
</organism>
<dbReference type="AlphaFoldDB" id="A0A068S9X8"/>
<dbReference type="Gene3D" id="1.20.1250.20">
    <property type="entry name" value="MFS general substrate transporter like domains"/>
    <property type="match status" value="1"/>
</dbReference>
<reference evidence="9" key="1">
    <citation type="submission" date="2013-08" db="EMBL/GenBank/DDBJ databases">
        <title>Gene expansion shapes genome architecture in the human pathogen Lichtheimia corymbifera: an evolutionary genomics analysis in the ancient terrestrial Mucorales (Mucoromycotina).</title>
        <authorList>
            <person name="Schwartze V.U."/>
            <person name="Winter S."/>
            <person name="Shelest E."/>
            <person name="Marcet-Houben M."/>
            <person name="Horn F."/>
            <person name="Wehner S."/>
            <person name="Hoffmann K."/>
            <person name="Riege K."/>
            <person name="Sammeth M."/>
            <person name="Nowrousian M."/>
            <person name="Valiante V."/>
            <person name="Linde J."/>
            <person name="Jacobsen I.D."/>
            <person name="Marz M."/>
            <person name="Brakhage A.A."/>
            <person name="Gabaldon T."/>
            <person name="Bocker S."/>
            <person name="Voigt K."/>
        </authorList>
    </citation>
    <scope>NUCLEOTIDE SEQUENCE [LARGE SCALE GENOMIC DNA]</scope>
    <source>
        <strain evidence="9">FSU 9682</strain>
    </source>
</reference>
<dbReference type="Gene3D" id="1.20.1720.10">
    <property type="entry name" value="Multidrug resistance protein D"/>
    <property type="match status" value="1"/>
</dbReference>
<evidence type="ECO:0000256" key="3">
    <source>
        <dbReference type="ARBA" id="ARBA00022692"/>
    </source>
</evidence>
<evidence type="ECO:0000256" key="2">
    <source>
        <dbReference type="ARBA" id="ARBA00022448"/>
    </source>
</evidence>
<feature type="transmembrane region" description="Helical" evidence="7">
    <location>
        <begin position="178"/>
        <end position="198"/>
    </location>
</feature>
<accession>A0A068S9X8</accession>
<dbReference type="Pfam" id="PF07690">
    <property type="entry name" value="MFS_1"/>
    <property type="match status" value="1"/>
</dbReference>
<feature type="region of interest" description="Disordered" evidence="6">
    <location>
        <begin position="216"/>
        <end position="249"/>
    </location>
</feature>
<evidence type="ECO:0000256" key="1">
    <source>
        <dbReference type="ARBA" id="ARBA00004141"/>
    </source>
</evidence>
<feature type="transmembrane region" description="Helical" evidence="7">
    <location>
        <begin position="21"/>
        <end position="42"/>
    </location>
</feature>
<dbReference type="OrthoDB" id="440553at2759"/>
<keyword evidence="4 7" id="KW-1133">Transmembrane helix</keyword>
<dbReference type="VEuPathDB" id="FungiDB:LCOR_09644.1"/>
<feature type="transmembrane region" description="Helical" evidence="7">
    <location>
        <begin position="288"/>
        <end position="309"/>
    </location>
</feature>
<dbReference type="SUPFAM" id="SSF103473">
    <property type="entry name" value="MFS general substrate transporter"/>
    <property type="match status" value="1"/>
</dbReference>
<protein>
    <submittedName>
        <fullName evidence="9">Mfs general substrate transporter</fullName>
    </submittedName>
</protein>
<dbReference type="PANTHER" id="PTHR23502:SF51">
    <property type="entry name" value="QUINIDINE RESISTANCE PROTEIN 1-RELATED"/>
    <property type="match status" value="1"/>
</dbReference>
<dbReference type="Proteomes" id="UP000027586">
    <property type="component" value="Unassembled WGS sequence"/>
</dbReference>
<evidence type="ECO:0000259" key="8">
    <source>
        <dbReference type="PROSITE" id="PS50850"/>
    </source>
</evidence>
<dbReference type="PANTHER" id="PTHR23502">
    <property type="entry name" value="MAJOR FACILITATOR SUPERFAMILY"/>
    <property type="match status" value="1"/>
</dbReference>
<dbReference type="STRING" id="1263082.A0A068S9X8"/>
<feature type="transmembrane region" description="Helical" evidence="7">
    <location>
        <begin position="451"/>
        <end position="469"/>
    </location>
</feature>
<dbReference type="EMBL" id="CBTN010000061">
    <property type="protein sequence ID" value="CDH58795.1"/>
    <property type="molecule type" value="Genomic_DNA"/>
</dbReference>
<feature type="transmembrane region" description="Helical" evidence="7">
    <location>
        <begin position="475"/>
        <end position="496"/>
    </location>
</feature>
<dbReference type="InterPro" id="IPR036259">
    <property type="entry name" value="MFS_trans_sf"/>
</dbReference>
<feature type="transmembrane region" description="Helical" evidence="7">
    <location>
        <begin position="62"/>
        <end position="79"/>
    </location>
</feature>
<keyword evidence="5 7" id="KW-0472">Membrane</keyword>
<evidence type="ECO:0000313" key="10">
    <source>
        <dbReference type="Proteomes" id="UP000027586"/>
    </source>
</evidence>
<comment type="caution">
    <text evidence="9">The sequence shown here is derived from an EMBL/GenBank/DDBJ whole genome shotgun (WGS) entry which is preliminary data.</text>
</comment>
<evidence type="ECO:0000256" key="7">
    <source>
        <dbReference type="SAM" id="Phobius"/>
    </source>
</evidence>
<proteinExistence type="predicted"/>
<dbReference type="InterPro" id="IPR011701">
    <property type="entry name" value="MFS"/>
</dbReference>
<name>A0A068S9X8_9FUNG</name>
<feature type="compositionally biased region" description="Low complexity" evidence="6">
    <location>
        <begin position="236"/>
        <end position="247"/>
    </location>
</feature>
<dbReference type="GO" id="GO:0005886">
    <property type="term" value="C:plasma membrane"/>
    <property type="evidence" value="ECO:0007669"/>
    <property type="project" value="TreeGrafter"/>
</dbReference>
<gene>
    <name evidence="9" type="ORF">LCOR_09644.1</name>
</gene>
<dbReference type="PROSITE" id="PS50850">
    <property type="entry name" value="MFS"/>
    <property type="match status" value="1"/>
</dbReference>
<keyword evidence="10" id="KW-1185">Reference proteome</keyword>
<feature type="transmembrane region" description="Helical" evidence="7">
    <location>
        <begin position="91"/>
        <end position="117"/>
    </location>
</feature>
<dbReference type="GO" id="GO:0022857">
    <property type="term" value="F:transmembrane transporter activity"/>
    <property type="evidence" value="ECO:0007669"/>
    <property type="project" value="InterPro"/>
</dbReference>
<sequence length="520" mass="56901">MATKQGDEDEQDIVFSRSQKSVIVAITVFTTAMLTALPINIYYPALSAMKEDLNTTTEKINLTVTVYIIMQAIAPAIWGPIADRSGRRPMYLLAILIYTASCTGLALAPTYTVLLVMRLLQSFGGSPTVAIGSGIIGDISTSSTRGTYFGIQSGVRQVITTAAPMLGGIITEALSWRWIWWVMVISGCVMFLLMFFFVPETLPSLVGKGNGYANPTPTQWWQQRRQRKKQKSMEQSAEAGSSLASEGRYGGVDVSSSTATAVVVSNPSPKQPRINRFQSLQFLMERDVACSLLFIGIGFGSFQTILVATSSVLTEIYQLSVMNVGLCFMAAGVGSFISALATGRLLDYEFKRLTIQRKKAHDDDQVPKHGCLPPTFPIFTARLRVSMYANIVMSLSFIAYGWCIYTVQPLPVLLAIIFIVSVVHTNIFNAVQTLIVDLFPADSSSITASNNLVRCAMGALGTAIIQPGIQAIGSQWMFFIIGLIIMASNILPILLFKYGVGWRCQRIDREARHHAASEQD</sequence>
<feature type="domain" description="Major facilitator superfamily (MFS) profile" evidence="8">
    <location>
        <begin position="24"/>
        <end position="500"/>
    </location>
</feature>
<evidence type="ECO:0000313" key="9">
    <source>
        <dbReference type="EMBL" id="CDH58795.1"/>
    </source>
</evidence>